<evidence type="ECO:0000256" key="5">
    <source>
        <dbReference type="ARBA" id="ARBA00022792"/>
    </source>
</evidence>
<evidence type="ECO:0000256" key="1">
    <source>
        <dbReference type="ARBA" id="ARBA00004443"/>
    </source>
</evidence>
<dbReference type="GO" id="GO:0022904">
    <property type="term" value="P:respiratory electron transport chain"/>
    <property type="evidence" value="ECO:0007669"/>
    <property type="project" value="InterPro"/>
</dbReference>
<evidence type="ECO:0000313" key="9">
    <source>
        <dbReference type="EMBL" id="TVY37274.1"/>
    </source>
</evidence>
<dbReference type="OrthoDB" id="286811at2759"/>
<gene>
    <name evidence="9" type="primary">nuo-32</name>
    <name evidence="9" type="ORF">LOCC1_G006631</name>
</gene>
<dbReference type="PANTHER" id="PTHR12653">
    <property type="entry name" value="NADH-UBIQUINONE OXIDOREDUCTASE 13 KD-B SUBUNIT"/>
    <property type="match status" value="1"/>
</dbReference>
<keyword evidence="4" id="KW-0679">Respiratory chain</keyword>
<organism evidence="9 10">
    <name type="scientific">Lachnellula occidentalis</name>
    <dbReference type="NCBI Taxonomy" id="215460"/>
    <lineage>
        <taxon>Eukaryota</taxon>
        <taxon>Fungi</taxon>
        <taxon>Dikarya</taxon>
        <taxon>Ascomycota</taxon>
        <taxon>Pezizomycotina</taxon>
        <taxon>Leotiomycetes</taxon>
        <taxon>Helotiales</taxon>
        <taxon>Lachnaceae</taxon>
        <taxon>Lachnellula</taxon>
    </lineage>
</organism>
<proteinExistence type="inferred from homology"/>
<reference evidence="9 10" key="1">
    <citation type="submission" date="2018-05" db="EMBL/GenBank/DDBJ databases">
        <title>Genome sequencing and assembly of the regulated plant pathogen Lachnellula willkommii and related sister species for the development of diagnostic species identification markers.</title>
        <authorList>
            <person name="Giroux E."/>
            <person name="Bilodeau G."/>
        </authorList>
    </citation>
    <scope>NUCLEOTIDE SEQUENCE [LARGE SCALE GENOMIC DNA]</scope>
    <source>
        <strain evidence="9 10">CBS 160.35</strain>
    </source>
</reference>
<accession>A0A8H8RKL0</accession>
<evidence type="ECO:0000256" key="8">
    <source>
        <dbReference type="ARBA" id="ARBA00023136"/>
    </source>
</evidence>
<protein>
    <submittedName>
        <fullName evidence="9">NADH-ubiquinone oxidoreductase 29.9 kDa subunit, mitochondrial</fullName>
    </submittedName>
</protein>
<evidence type="ECO:0000256" key="6">
    <source>
        <dbReference type="ARBA" id="ARBA00022982"/>
    </source>
</evidence>
<keyword evidence="9" id="KW-0830">Ubiquinone</keyword>
<evidence type="ECO:0000256" key="3">
    <source>
        <dbReference type="ARBA" id="ARBA00022448"/>
    </source>
</evidence>
<keyword evidence="7" id="KW-0496">Mitochondrion</keyword>
<dbReference type="Proteomes" id="UP000443090">
    <property type="component" value="Unassembled WGS sequence"/>
</dbReference>
<keyword evidence="3" id="KW-0813">Transport</keyword>
<keyword evidence="6" id="KW-0249">Electron transport</keyword>
<dbReference type="GO" id="GO:0005743">
    <property type="term" value="C:mitochondrial inner membrane"/>
    <property type="evidence" value="ECO:0007669"/>
    <property type="project" value="UniProtKB-SubCell"/>
</dbReference>
<evidence type="ECO:0000313" key="10">
    <source>
        <dbReference type="Proteomes" id="UP000443090"/>
    </source>
</evidence>
<evidence type="ECO:0000256" key="2">
    <source>
        <dbReference type="ARBA" id="ARBA00010261"/>
    </source>
</evidence>
<sequence length="245" mass="27547">MRSTFRLLASVKPARYLEAGQPTGLTGLFTHPSPRSTLVYLYSRTLDALSEFPETSLYRQSTEALTKHRLNIVSAVEPEGHKEWSAISKQIISENPEAFARQHRVQGKDVSLGGKMTQESSDGKMFVKRNFVPEYDEREVEWDGEKPLKGGVEVGTTVGFEDGTKKLELPKEPQLTVAQIEEIENKIGAGLIEEVIQVAEGELILVDVLKRSEVWQDLEEKPVEGQWSYFMRDTATPTTQTPPQK</sequence>
<keyword evidence="8" id="KW-0472">Membrane</keyword>
<dbReference type="PANTHER" id="PTHR12653:SF0">
    <property type="entry name" value="NADH DEHYDROGENASE [UBIQUINONE] 1 ALPHA SUBCOMPLEX SUBUNIT 5"/>
    <property type="match status" value="1"/>
</dbReference>
<keyword evidence="10" id="KW-1185">Reference proteome</keyword>
<keyword evidence="5" id="KW-0999">Mitochondrion inner membrane</keyword>
<dbReference type="EMBL" id="QGMI01000726">
    <property type="protein sequence ID" value="TVY37274.1"/>
    <property type="molecule type" value="Genomic_DNA"/>
</dbReference>
<dbReference type="InterPro" id="IPR006806">
    <property type="entry name" value="NDUFA5"/>
</dbReference>
<dbReference type="Pfam" id="PF04716">
    <property type="entry name" value="ETC_C1_NDUFA5"/>
    <property type="match status" value="1"/>
</dbReference>
<comment type="caution">
    <text evidence="9">The sequence shown here is derived from an EMBL/GenBank/DDBJ whole genome shotgun (WGS) entry which is preliminary data.</text>
</comment>
<evidence type="ECO:0000256" key="4">
    <source>
        <dbReference type="ARBA" id="ARBA00022660"/>
    </source>
</evidence>
<evidence type="ECO:0000256" key="7">
    <source>
        <dbReference type="ARBA" id="ARBA00023128"/>
    </source>
</evidence>
<name>A0A8H8RKL0_9HELO</name>
<comment type="similarity">
    <text evidence="2">Belongs to the complex I NDUFA5 subunit family.</text>
</comment>
<comment type="subcellular location">
    <subcellularLocation>
        <location evidence="1">Mitochondrion inner membrane</location>
        <topology evidence="1">Peripheral membrane protein</topology>
        <orientation evidence="1">Matrix side</orientation>
    </subcellularLocation>
</comment>
<dbReference type="AlphaFoldDB" id="A0A8H8RKL0"/>